<evidence type="ECO:0000313" key="5">
    <source>
        <dbReference type="EMBL" id="SFZ88597.1"/>
    </source>
</evidence>
<evidence type="ECO:0000259" key="4">
    <source>
        <dbReference type="Pfam" id="PF16729"/>
    </source>
</evidence>
<dbReference type="PROSITE" id="PS51257">
    <property type="entry name" value="PROKAR_LIPOPROTEIN"/>
    <property type="match status" value="1"/>
</dbReference>
<dbReference type="AlphaFoldDB" id="A0A1K2I8F3"/>
<feature type="coiled-coil region" evidence="2">
    <location>
        <begin position="64"/>
        <end position="98"/>
    </location>
</feature>
<dbReference type="EMBL" id="LT634362">
    <property type="protein sequence ID" value="SFZ88597.1"/>
    <property type="molecule type" value="Genomic_DNA"/>
</dbReference>
<dbReference type="InterPro" id="IPR031989">
    <property type="entry name" value="DUF5067"/>
</dbReference>
<dbReference type="Gene3D" id="2.60.40.1240">
    <property type="match status" value="1"/>
</dbReference>
<name>A0A1K2I8F3_9LACO</name>
<feature type="signal peptide" evidence="3">
    <location>
        <begin position="1"/>
        <end position="19"/>
    </location>
</feature>
<reference evidence="5" key="1">
    <citation type="submission" date="2016-11" db="EMBL/GenBank/DDBJ databases">
        <authorList>
            <person name="Jaros S."/>
            <person name="Januszkiewicz K."/>
            <person name="Wedrychowicz H."/>
        </authorList>
    </citation>
    <scope>NUCLEOTIDE SEQUENCE</scope>
    <source>
        <strain evidence="5">ACA-DC 565</strain>
    </source>
</reference>
<keyword evidence="1 3" id="KW-0732">Signal</keyword>
<dbReference type="InterPro" id="IPR029050">
    <property type="entry name" value="Immunoprotect_excell_Ig-like"/>
</dbReference>
<dbReference type="Pfam" id="PF16729">
    <property type="entry name" value="DUF5067"/>
    <property type="match status" value="1"/>
</dbReference>
<feature type="chain" id="PRO_5039147758" description="DUF5067 domain-containing protein" evidence="3">
    <location>
        <begin position="20"/>
        <end position="301"/>
    </location>
</feature>
<evidence type="ECO:0000256" key="2">
    <source>
        <dbReference type="SAM" id="Coils"/>
    </source>
</evidence>
<keyword evidence="2" id="KW-0175">Coiled coil</keyword>
<sequence length="301" mass="33595">MRKFTLIIFLIGATLGLTACQSHNPTNNQAAQTSSINHTMSTYDLQHQYVAITDAVMKPVSLVNQHQQNDDKQLKDDLDSATQKIDQAKSELKQNKTHQQLTQALLVYRKTAANLLTAIKDSDNNAYSRQFISLDRQAAKLAKKYFNNQRPDSLEKVLKYQAENNTYASGNVLNTKKFQIKFNKVQIVGTDDNQRVILLTYTFHNKSDTPLTPATILNDYGEFKQDTTTLQEGEPATSYQQSDPDYTTAQQQAQQAVAPGETVTAIIGLTLKDKTTTVDYNGITPKNQQPIGTISIKLTTS</sequence>
<proteinExistence type="predicted"/>
<evidence type="ECO:0000256" key="3">
    <source>
        <dbReference type="SAM" id="SignalP"/>
    </source>
</evidence>
<protein>
    <recommendedName>
        <fullName evidence="4">DUF5067 domain-containing protein</fullName>
    </recommendedName>
</protein>
<accession>A0A1K2I8F3</accession>
<feature type="domain" description="DUF5067" evidence="4">
    <location>
        <begin position="166"/>
        <end position="279"/>
    </location>
</feature>
<gene>
    <name evidence="5" type="ORF">LREN565_1710</name>
</gene>
<organism evidence="5">
    <name type="scientific">Loigolactobacillus rennini</name>
    <dbReference type="NCBI Taxonomy" id="238013"/>
    <lineage>
        <taxon>Bacteria</taxon>
        <taxon>Bacillati</taxon>
        <taxon>Bacillota</taxon>
        <taxon>Bacilli</taxon>
        <taxon>Lactobacillales</taxon>
        <taxon>Lactobacillaceae</taxon>
        <taxon>Loigolactobacillus</taxon>
    </lineage>
</organism>
<evidence type="ECO:0000256" key="1">
    <source>
        <dbReference type="ARBA" id="ARBA00022729"/>
    </source>
</evidence>